<reference evidence="2 3" key="1">
    <citation type="submission" date="2024-11" db="EMBL/GenBank/DDBJ databases">
        <title>Chromosome-level genome assembly of Eucalyptus globulus Labill. provides insights into its genome evolution.</title>
        <authorList>
            <person name="Li X."/>
        </authorList>
    </citation>
    <scope>NUCLEOTIDE SEQUENCE [LARGE SCALE GENOMIC DNA]</scope>
    <source>
        <strain evidence="2">CL2024</strain>
        <tissue evidence="2">Fresh tender leaves</tissue>
    </source>
</reference>
<dbReference type="AlphaFoldDB" id="A0ABD3KVU4"/>
<dbReference type="Proteomes" id="UP001634007">
    <property type="component" value="Unassembled WGS sequence"/>
</dbReference>
<sequence length="112" mass="12477">MNAPVRPSPAVRRSQIPAWPNERRPFGTTTYSLSFGGRNTRAYCPDSLSKNLLVSCWSPRVHRRSRAPGRRADSWAPGFSTEPSALYWDKEASPLRSCGMEVNSKSHSEASP</sequence>
<comment type="caution">
    <text evidence="2">The sequence shown here is derived from an EMBL/GenBank/DDBJ whole genome shotgun (WGS) entry which is preliminary data.</text>
</comment>
<proteinExistence type="predicted"/>
<name>A0ABD3KVU4_EUCGL</name>
<organism evidence="2 3">
    <name type="scientific">Eucalyptus globulus</name>
    <name type="common">Tasmanian blue gum</name>
    <dbReference type="NCBI Taxonomy" id="34317"/>
    <lineage>
        <taxon>Eukaryota</taxon>
        <taxon>Viridiplantae</taxon>
        <taxon>Streptophyta</taxon>
        <taxon>Embryophyta</taxon>
        <taxon>Tracheophyta</taxon>
        <taxon>Spermatophyta</taxon>
        <taxon>Magnoliopsida</taxon>
        <taxon>eudicotyledons</taxon>
        <taxon>Gunneridae</taxon>
        <taxon>Pentapetalae</taxon>
        <taxon>rosids</taxon>
        <taxon>malvids</taxon>
        <taxon>Myrtales</taxon>
        <taxon>Myrtaceae</taxon>
        <taxon>Myrtoideae</taxon>
        <taxon>Eucalypteae</taxon>
        <taxon>Eucalyptus</taxon>
    </lineage>
</organism>
<dbReference type="EMBL" id="JBJKBG010000004">
    <property type="protein sequence ID" value="KAL3742424.1"/>
    <property type="molecule type" value="Genomic_DNA"/>
</dbReference>
<feature type="region of interest" description="Disordered" evidence="1">
    <location>
        <begin position="1"/>
        <end position="27"/>
    </location>
</feature>
<keyword evidence="3" id="KW-1185">Reference proteome</keyword>
<protein>
    <submittedName>
        <fullName evidence="2">Uncharacterized protein</fullName>
    </submittedName>
</protein>
<gene>
    <name evidence="2" type="ORF">ACJRO7_017837</name>
</gene>
<evidence type="ECO:0000256" key="1">
    <source>
        <dbReference type="SAM" id="MobiDB-lite"/>
    </source>
</evidence>
<accession>A0ABD3KVU4</accession>
<evidence type="ECO:0000313" key="2">
    <source>
        <dbReference type="EMBL" id="KAL3742424.1"/>
    </source>
</evidence>
<evidence type="ECO:0000313" key="3">
    <source>
        <dbReference type="Proteomes" id="UP001634007"/>
    </source>
</evidence>